<accession>S2VY14</accession>
<evidence type="ECO:0000256" key="1">
    <source>
        <dbReference type="SAM" id="Phobius"/>
    </source>
</evidence>
<dbReference type="AlphaFoldDB" id="S2VY14"/>
<feature type="transmembrane region" description="Helical" evidence="1">
    <location>
        <begin position="182"/>
        <end position="205"/>
    </location>
</feature>
<evidence type="ECO:0000313" key="2">
    <source>
        <dbReference type="EMBL" id="EPD32418.1"/>
    </source>
</evidence>
<keyword evidence="1" id="KW-0812">Transmembrane</keyword>
<dbReference type="InterPro" id="IPR006938">
    <property type="entry name" value="DUF624"/>
</dbReference>
<feature type="transmembrane region" description="Helical" evidence="1">
    <location>
        <begin position="20"/>
        <end position="48"/>
    </location>
</feature>
<keyword evidence="1" id="KW-1133">Transmembrane helix</keyword>
<dbReference type="HOGENOM" id="CLU_1253708_0_0_11"/>
<keyword evidence="3" id="KW-1185">Reference proteome</keyword>
<name>S2VY14_9ACTN</name>
<dbReference type="Proteomes" id="UP000014417">
    <property type="component" value="Unassembled WGS sequence"/>
</dbReference>
<dbReference type="STRING" id="883161.HMPREF9306_01989"/>
<reference evidence="2 3" key="1">
    <citation type="submission" date="2013-04" db="EMBL/GenBank/DDBJ databases">
        <title>The Genome Sequence of Propionimicrobium lymphophilum ACS-093-V-SCH5.</title>
        <authorList>
            <consortium name="The Broad Institute Genomics Platform"/>
            <person name="Earl A."/>
            <person name="Ward D."/>
            <person name="Feldgarden M."/>
            <person name="Gevers D."/>
            <person name="Saerens B."/>
            <person name="Vaneechoutte M."/>
            <person name="Walker B."/>
            <person name="Young S."/>
            <person name="Zeng Q."/>
            <person name="Gargeya S."/>
            <person name="Fitzgerald M."/>
            <person name="Haas B."/>
            <person name="Abouelleil A."/>
            <person name="Allen A.W."/>
            <person name="Alvarado L."/>
            <person name="Arachchi H.M."/>
            <person name="Berlin A.M."/>
            <person name="Chapman S.B."/>
            <person name="Gainer-Dewar J."/>
            <person name="Goldberg J."/>
            <person name="Griggs A."/>
            <person name="Gujja S."/>
            <person name="Hansen M."/>
            <person name="Howarth C."/>
            <person name="Imamovic A."/>
            <person name="Ireland A."/>
            <person name="Larimer J."/>
            <person name="McCowan C."/>
            <person name="Murphy C."/>
            <person name="Pearson M."/>
            <person name="Poon T.W."/>
            <person name="Priest M."/>
            <person name="Roberts A."/>
            <person name="Saif S."/>
            <person name="Shea T."/>
            <person name="Sisk P."/>
            <person name="Sykes S."/>
            <person name="Wortman J."/>
            <person name="Nusbaum C."/>
            <person name="Birren B."/>
        </authorList>
    </citation>
    <scope>NUCLEOTIDE SEQUENCE [LARGE SCALE GENOMIC DNA]</scope>
    <source>
        <strain evidence="2 3">ACS-093-V-SCH5</strain>
    </source>
</reference>
<organism evidence="2 3">
    <name type="scientific">Propionimicrobium lymphophilum ACS-093-V-SCH5</name>
    <dbReference type="NCBI Taxonomy" id="883161"/>
    <lineage>
        <taxon>Bacteria</taxon>
        <taxon>Bacillati</taxon>
        <taxon>Actinomycetota</taxon>
        <taxon>Actinomycetes</taxon>
        <taxon>Propionibacteriales</taxon>
        <taxon>Propionibacteriaceae</taxon>
        <taxon>Propionimicrobium</taxon>
    </lineage>
</organism>
<keyword evidence="1" id="KW-0472">Membrane</keyword>
<dbReference type="EMBL" id="AGZR01000009">
    <property type="protein sequence ID" value="EPD32418.1"/>
    <property type="molecule type" value="Genomic_DNA"/>
</dbReference>
<proteinExistence type="predicted"/>
<dbReference type="RefSeq" id="WP_016456793.1">
    <property type="nucleotide sequence ID" value="NZ_KE150269.1"/>
</dbReference>
<dbReference type="Pfam" id="PF04854">
    <property type="entry name" value="DUF624"/>
    <property type="match status" value="1"/>
</dbReference>
<sequence length="215" mass="23022">MSGSFAPDTPLYSSLSWISSLVVISLCWALTGSVVVTGGAALVGAFAACMSLIGGGKVFRTFFRSFGRAFLPATLAWLFNLVVGGLIAWELLVVSRISVGALRYAIVLVLFLALGLLAIVNVWFWPILARRTFEDRPAGVGYLPTLAKASLLAGFRYLPKTVVGVVIFVAPVLLALQSPRLGATVALVFAVFGMAFCCYLVTLLLRKELDVQIED</sequence>
<comment type="caution">
    <text evidence="2">The sequence shown here is derived from an EMBL/GenBank/DDBJ whole genome shotgun (WGS) entry which is preliminary data.</text>
</comment>
<dbReference type="OrthoDB" id="9814991at2"/>
<evidence type="ECO:0000313" key="3">
    <source>
        <dbReference type="Proteomes" id="UP000014417"/>
    </source>
</evidence>
<gene>
    <name evidence="2" type="ORF">HMPREF9306_01989</name>
</gene>
<feature type="transmembrane region" description="Helical" evidence="1">
    <location>
        <begin position="69"/>
        <end position="89"/>
    </location>
</feature>
<evidence type="ECO:0008006" key="4">
    <source>
        <dbReference type="Google" id="ProtNLM"/>
    </source>
</evidence>
<feature type="transmembrane region" description="Helical" evidence="1">
    <location>
        <begin position="157"/>
        <end position="176"/>
    </location>
</feature>
<protein>
    <recommendedName>
        <fullName evidence="4">Glycerophosphoryl diester phosphodiesterase membrane domain-containing protein</fullName>
    </recommendedName>
</protein>
<feature type="transmembrane region" description="Helical" evidence="1">
    <location>
        <begin position="101"/>
        <end position="124"/>
    </location>
</feature>